<accession>A0A2I8VFM9</accession>
<organism evidence="3 4">
    <name type="scientific">Salinigranum rubrum</name>
    <dbReference type="NCBI Taxonomy" id="755307"/>
    <lineage>
        <taxon>Archaea</taxon>
        <taxon>Methanobacteriati</taxon>
        <taxon>Methanobacteriota</taxon>
        <taxon>Stenosarchaea group</taxon>
        <taxon>Halobacteria</taxon>
        <taxon>Halobacteriales</taxon>
        <taxon>Haloferacaceae</taxon>
        <taxon>Salinigranum</taxon>
    </lineage>
</organism>
<reference evidence="3 4" key="1">
    <citation type="submission" date="2018-01" db="EMBL/GenBank/DDBJ databases">
        <title>Complete genome sequence of Salinigranum rubrum GX10T, an extremely halophilic archaeon isolated from a marine solar saltern.</title>
        <authorList>
            <person name="Han S."/>
        </authorList>
    </citation>
    <scope>NUCLEOTIDE SEQUENCE [LARGE SCALE GENOMIC DNA]</scope>
    <source>
        <strain evidence="3 4">GX10</strain>
    </source>
</reference>
<name>A0A2I8VFM9_9EURY</name>
<sequence>MNVPRGRLVRSRVVDEPGTVLEAALDDALTGYAVFEPQDALLFDDGARCVVTFETGVPVLVYDAATDRGGPDALAEMASPGPSRVELYELSAREVSDLHDQRTCRVPPAMPAERLAGDPDLAARTREAAPDERLDDAPAGSAVEAFLADEAKIEAIREQAREEAQRRATEWGLSDALDDPPSEPDGDAEIRGS</sequence>
<feature type="domain" description="DUF8054" evidence="2">
    <location>
        <begin position="2"/>
        <end position="173"/>
    </location>
</feature>
<evidence type="ECO:0000259" key="2">
    <source>
        <dbReference type="Pfam" id="PF26239"/>
    </source>
</evidence>
<feature type="region of interest" description="Disordered" evidence="1">
    <location>
        <begin position="158"/>
        <end position="193"/>
    </location>
</feature>
<dbReference type="OrthoDB" id="267121at2157"/>
<evidence type="ECO:0000313" key="4">
    <source>
        <dbReference type="Proteomes" id="UP000236584"/>
    </source>
</evidence>
<protein>
    <recommendedName>
        <fullName evidence="2">DUF8054 domain-containing protein</fullName>
    </recommendedName>
</protein>
<dbReference type="KEGG" id="srub:C2R22_02930"/>
<proteinExistence type="predicted"/>
<dbReference type="Pfam" id="PF26239">
    <property type="entry name" value="DUF8054"/>
    <property type="match status" value="1"/>
</dbReference>
<dbReference type="InterPro" id="IPR058367">
    <property type="entry name" value="DUF8054"/>
</dbReference>
<dbReference type="GeneID" id="35591009"/>
<gene>
    <name evidence="3" type="ORF">C2R22_02930</name>
</gene>
<evidence type="ECO:0000256" key="1">
    <source>
        <dbReference type="SAM" id="MobiDB-lite"/>
    </source>
</evidence>
<feature type="compositionally biased region" description="Acidic residues" evidence="1">
    <location>
        <begin position="176"/>
        <end position="187"/>
    </location>
</feature>
<keyword evidence="4" id="KW-1185">Reference proteome</keyword>
<evidence type="ECO:0000313" key="3">
    <source>
        <dbReference type="EMBL" id="AUV80737.1"/>
    </source>
</evidence>
<feature type="compositionally biased region" description="Basic and acidic residues" evidence="1">
    <location>
        <begin position="158"/>
        <end position="169"/>
    </location>
</feature>
<dbReference type="RefSeq" id="WP_103424386.1">
    <property type="nucleotide sequence ID" value="NZ_CP026309.1"/>
</dbReference>
<dbReference type="Proteomes" id="UP000236584">
    <property type="component" value="Chromosome"/>
</dbReference>
<dbReference type="EMBL" id="CP026309">
    <property type="protein sequence ID" value="AUV80737.1"/>
    <property type="molecule type" value="Genomic_DNA"/>
</dbReference>
<dbReference type="AlphaFoldDB" id="A0A2I8VFM9"/>